<proteinExistence type="predicted"/>
<feature type="chain" id="PRO_5016393499" evidence="1">
    <location>
        <begin position="19"/>
        <end position="254"/>
    </location>
</feature>
<dbReference type="Proteomes" id="UP000249620">
    <property type="component" value="Unassembled WGS sequence"/>
</dbReference>
<sequence length="254" mass="29223">MKQLFLVILFLGTFVANAQDKINQLDDKGNRHGLWRGTHKESNRVRYEGTFDHGKETGVFKYFDDTKVGTVIATRDFSKGDGSCYAVFYDQKSNKVSEGKLVNKLPEGEWKYYHFESKQLMSQEYYKDGKLDGIRKVFYKDGTIAEETNYKLGIKAGASKTYSEKGQLIDSHIYKNNQYDGVASYYDGLGNKMYEGNYVNGKRVGTWKFFEKNKVIKQVKAAKFGQELIKYEQRNAKEASKTLEQLKEEKGGQE</sequence>
<evidence type="ECO:0000313" key="3">
    <source>
        <dbReference type="Proteomes" id="UP000249620"/>
    </source>
</evidence>
<feature type="signal peptide" evidence="1">
    <location>
        <begin position="1"/>
        <end position="18"/>
    </location>
</feature>
<dbReference type="Gene3D" id="3.90.930.1">
    <property type="match status" value="1"/>
</dbReference>
<evidence type="ECO:0000313" key="2">
    <source>
        <dbReference type="EMBL" id="RAK25025.1"/>
    </source>
</evidence>
<organism evidence="2 3">
    <name type="scientific">Flavobacterium aquaticum</name>
    <dbReference type="NCBI Taxonomy" id="1236486"/>
    <lineage>
        <taxon>Bacteria</taxon>
        <taxon>Pseudomonadati</taxon>
        <taxon>Bacteroidota</taxon>
        <taxon>Flavobacteriia</taxon>
        <taxon>Flavobacteriales</taxon>
        <taxon>Flavobacteriaceae</taxon>
        <taxon>Flavobacterium</taxon>
    </lineage>
</organism>
<dbReference type="Pfam" id="PF07661">
    <property type="entry name" value="MORN_2"/>
    <property type="match status" value="1"/>
</dbReference>
<dbReference type="AlphaFoldDB" id="A0A327YZ44"/>
<accession>A0A327YZ44</accession>
<comment type="caution">
    <text evidence="2">The sequence shown here is derived from an EMBL/GenBank/DDBJ whole genome shotgun (WGS) entry which is preliminary data.</text>
</comment>
<name>A0A327YZ44_9FLAO</name>
<dbReference type="InterPro" id="IPR011652">
    <property type="entry name" value="MORN_2"/>
</dbReference>
<dbReference type="EMBL" id="QLMI01000001">
    <property type="protein sequence ID" value="RAK25025.1"/>
    <property type="molecule type" value="Genomic_DNA"/>
</dbReference>
<dbReference type="SUPFAM" id="SSF82185">
    <property type="entry name" value="Histone H3 K4-specific methyltransferase SET7/9 N-terminal domain"/>
    <property type="match status" value="2"/>
</dbReference>
<dbReference type="OrthoDB" id="9785122at2"/>
<evidence type="ECO:0000256" key="1">
    <source>
        <dbReference type="SAM" id="SignalP"/>
    </source>
</evidence>
<reference evidence="2 3" key="1">
    <citation type="submission" date="2018-06" db="EMBL/GenBank/DDBJ databases">
        <title>Genomic Encyclopedia of Type Strains, Phase III (KMG-III): the genomes of soil and plant-associated and newly described type strains.</title>
        <authorList>
            <person name="Whitman W."/>
        </authorList>
    </citation>
    <scope>NUCLEOTIDE SEQUENCE [LARGE SCALE GENOMIC DNA]</scope>
    <source>
        <strain evidence="2 3">CGMCC 1.12398</strain>
    </source>
</reference>
<keyword evidence="3" id="KW-1185">Reference proteome</keyword>
<protein>
    <submittedName>
        <fullName evidence="2">MORN repeat protein</fullName>
    </submittedName>
</protein>
<keyword evidence="1" id="KW-0732">Signal</keyword>
<dbReference type="RefSeq" id="WP_111565606.1">
    <property type="nucleotide sequence ID" value="NZ_QLMI01000001.1"/>
</dbReference>
<gene>
    <name evidence="2" type="ORF">B0I03_101185</name>
</gene>